<gene>
    <name evidence="14" type="primary">folP_2</name>
    <name evidence="14" type="ORF">CODIS_33760</name>
</gene>
<evidence type="ECO:0000259" key="13">
    <source>
        <dbReference type="PROSITE" id="PS50972"/>
    </source>
</evidence>
<dbReference type="GO" id="GO:0046872">
    <property type="term" value="F:metal ion binding"/>
    <property type="evidence" value="ECO:0007669"/>
    <property type="project" value="UniProtKB-KW"/>
</dbReference>
<reference evidence="14 15" key="1">
    <citation type="submission" date="2016-06" db="EMBL/GenBank/DDBJ databases">
        <title>Genome sequence of endosymbiont of Candidatus Endolucinida thiodiazotropha.</title>
        <authorList>
            <person name="Poehlein A."/>
            <person name="Koenig S."/>
            <person name="Heiden S.E."/>
            <person name="Thuermer A."/>
            <person name="Voget S."/>
            <person name="Daniel R."/>
            <person name="Markert S."/>
            <person name="Gros O."/>
            <person name="Schweder T."/>
        </authorList>
    </citation>
    <scope>NUCLEOTIDE SEQUENCE [LARGE SCALE GENOMIC DNA]</scope>
    <source>
        <strain evidence="14 15">COS</strain>
    </source>
</reference>
<dbReference type="RefSeq" id="WP_069127117.1">
    <property type="nucleotide sequence ID" value="NZ_MARB01000022.1"/>
</dbReference>
<evidence type="ECO:0000256" key="11">
    <source>
        <dbReference type="ARBA" id="ARBA00030193"/>
    </source>
</evidence>
<evidence type="ECO:0000256" key="12">
    <source>
        <dbReference type="RuleBase" id="RU361205"/>
    </source>
</evidence>
<protein>
    <recommendedName>
        <fullName evidence="6 12">Dihydropteroate synthase</fullName>
        <shortName evidence="12">DHPS</shortName>
        <ecNumber evidence="5 12">2.5.1.15</ecNumber>
    </recommendedName>
    <alternativeName>
        <fullName evidence="11 12">Dihydropteroate pyrophosphorylase</fullName>
    </alternativeName>
</protein>
<feature type="domain" description="Pterin-binding" evidence="13">
    <location>
        <begin position="9"/>
        <end position="264"/>
    </location>
</feature>
<keyword evidence="9 12" id="KW-0460">Magnesium</keyword>
<evidence type="ECO:0000256" key="2">
    <source>
        <dbReference type="ARBA" id="ARBA00001946"/>
    </source>
</evidence>
<dbReference type="PROSITE" id="PS50972">
    <property type="entry name" value="PTERIN_BINDING"/>
    <property type="match status" value="1"/>
</dbReference>
<dbReference type="OrthoDB" id="9811744at2"/>
<dbReference type="InterPro" id="IPR000489">
    <property type="entry name" value="Pterin-binding_dom"/>
</dbReference>
<name>A0A7Z1AE32_9GAMM</name>
<evidence type="ECO:0000256" key="5">
    <source>
        <dbReference type="ARBA" id="ARBA00012458"/>
    </source>
</evidence>
<dbReference type="PROSITE" id="PS00792">
    <property type="entry name" value="DHPS_1"/>
    <property type="match status" value="1"/>
</dbReference>
<evidence type="ECO:0000313" key="14">
    <source>
        <dbReference type="EMBL" id="ODJ86457.1"/>
    </source>
</evidence>
<dbReference type="PANTHER" id="PTHR20941">
    <property type="entry name" value="FOLATE SYNTHESIS PROTEINS"/>
    <property type="match status" value="1"/>
</dbReference>
<comment type="caution">
    <text evidence="14">The sequence shown here is derived from an EMBL/GenBank/DDBJ whole genome shotgun (WGS) entry which is preliminary data.</text>
</comment>
<organism evidence="14 15">
    <name type="scientific">Candidatus Thiodiazotropha endolucinida</name>
    <dbReference type="NCBI Taxonomy" id="1655433"/>
    <lineage>
        <taxon>Bacteria</taxon>
        <taxon>Pseudomonadati</taxon>
        <taxon>Pseudomonadota</taxon>
        <taxon>Gammaproteobacteria</taxon>
        <taxon>Chromatiales</taxon>
        <taxon>Sedimenticolaceae</taxon>
        <taxon>Candidatus Thiodiazotropha</taxon>
    </lineage>
</organism>
<dbReference type="GO" id="GO:0046656">
    <property type="term" value="P:folic acid biosynthetic process"/>
    <property type="evidence" value="ECO:0007669"/>
    <property type="project" value="UniProtKB-KW"/>
</dbReference>
<dbReference type="Gene3D" id="3.20.20.20">
    <property type="entry name" value="Dihydropteroate synthase-like"/>
    <property type="match status" value="1"/>
</dbReference>
<evidence type="ECO:0000313" key="15">
    <source>
        <dbReference type="Proteomes" id="UP000094769"/>
    </source>
</evidence>
<evidence type="ECO:0000256" key="8">
    <source>
        <dbReference type="ARBA" id="ARBA00022723"/>
    </source>
</evidence>
<keyword evidence="10 12" id="KW-0289">Folate biosynthesis</keyword>
<dbReference type="EMBL" id="MARB01000022">
    <property type="protein sequence ID" value="ODJ86457.1"/>
    <property type="molecule type" value="Genomic_DNA"/>
</dbReference>
<dbReference type="GO" id="GO:0005829">
    <property type="term" value="C:cytosol"/>
    <property type="evidence" value="ECO:0007669"/>
    <property type="project" value="TreeGrafter"/>
</dbReference>
<comment type="similarity">
    <text evidence="4 12">Belongs to the DHPS family.</text>
</comment>
<dbReference type="NCBIfam" id="TIGR01496">
    <property type="entry name" value="DHPS"/>
    <property type="match status" value="1"/>
</dbReference>
<evidence type="ECO:0000256" key="9">
    <source>
        <dbReference type="ARBA" id="ARBA00022842"/>
    </source>
</evidence>
<evidence type="ECO:0000256" key="1">
    <source>
        <dbReference type="ARBA" id="ARBA00000012"/>
    </source>
</evidence>
<dbReference type="AlphaFoldDB" id="A0A7Z1AE32"/>
<sequence length="276" mass="29888">MSILEFSHPLIMGILNLTPDSFSDGGSYDSESAVTRAVEMVEEGADIIDIGGESTRPEAMRVSVAEQKSRVLDTLRTLRDRLPDEFPISIDTTSSDVARHALDCGANMINDISAGREDPEILALAASAGIPLVLMHMQGTPETMQHAPSYRDLVAEVKSFLQARVEAAQAAGVKPEALLLDPGIGFGKQKRHNLQLLAELQQFSELGYPLLLGASRKRFMGSICHPAQPKALVPATCATTALGVMAGVKVFRVHDVWQNRQAADVAWAIRNEKMCL</sequence>
<dbReference type="UniPathway" id="UPA00077">
    <property type="reaction ID" value="UER00156"/>
</dbReference>
<comment type="catalytic activity">
    <reaction evidence="1">
        <text>(7,8-dihydropterin-6-yl)methyl diphosphate + 4-aminobenzoate = 7,8-dihydropteroate + diphosphate</text>
        <dbReference type="Rhea" id="RHEA:19949"/>
        <dbReference type="ChEBI" id="CHEBI:17836"/>
        <dbReference type="ChEBI" id="CHEBI:17839"/>
        <dbReference type="ChEBI" id="CHEBI:33019"/>
        <dbReference type="ChEBI" id="CHEBI:72950"/>
        <dbReference type="EC" id="2.5.1.15"/>
    </reaction>
</comment>
<dbReference type="SUPFAM" id="SSF51717">
    <property type="entry name" value="Dihydropteroate synthetase-like"/>
    <property type="match status" value="1"/>
</dbReference>
<comment type="pathway">
    <text evidence="3 12">Cofactor biosynthesis; tetrahydrofolate biosynthesis; 7,8-dihydrofolate from 2-amino-4-hydroxy-6-hydroxymethyl-7,8-dihydropteridine diphosphate and 4-aminobenzoate: step 1/2.</text>
</comment>
<keyword evidence="7 12" id="KW-0808">Transferase</keyword>
<comment type="function">
    <text evidence="12">Catalyzes the condensation of para-aminobenzoate (pABA) with 6-hydroxymethyl-7,8-dihydropterin diphosphate (DHPt-PP) to form 7,8-dihydropteroate (H2Pte), the immediate precursor of folate derivatives.</text>
</comment>
<dbReference type="GO" id="GO:0046654">
    <property type="term" value="P:tetrahydrofolate biosynthetic process"/>
    <property type="evidence" value="ECO:0007669"/>
    <property type="project" value="UniProtKB-UniPathway"/>
</dbReference>
<dbReference type="InterPro" id="IPR045031">
    <property type="entry name" value="DHP_synth-like"/>
</dbReference>
<dbReference type="EC" id="2.5.1.15" evidence="5 12"/>
<dbReference type="CDD" id="cd00739">
    <property type="entry name" value="DHPS"/>
    <property type="match status" value="1"/>
</dbReference>
<evidence type="ECO:0000256" key="10">
    <source>
        <dbReference type="ARBA" id="ARBA00022909"/>
    </source>
</evidence>
<evidence type="ECO:0000256" key="6">
    <source>
        <dbReference type="ARBA" id="ARBA00016919"/>
    </source>
</evidence>
<evidence type="ECO:0000256" key="3">
    <source>
        <dbReference type="ARBA" id="ARBA00004763"/>
    </source>
</evidence>
<dbReference type="Proteomes" id="UP000094769">
    <property type="component" value="Unassembled WGS sequence"/>
</dbReference>
<dbReference type="PROSITE" id="PS00793">
    <property type="entry name" value="DHPS_2"/>
    <property type="match status" value="1"/>
</dbReference>
<dbReference type="Pfam" id="PF00809">
    <property type="entry name" value="Pterin_bind"/>
    <property type="match status" value="1"/>
</dbReference>
<evidence type="ECO:0000256" key="7">
    <source>
        <dbReference type="ARBA" id="ARBA00022679"/>
    </source>
</evidence>
<dbReference type="InterPro" id="IPR006390">
    <property type="entry name" value="DHP_synth_dom"/>
</dbReference>
<proteinExistence type="inferred from homology"/>
<dbReference type="GO" id="GO:0004156">
    <property type="term" value="F:dihydropteroate synthase activity"/>
    <property type="evidence" value="ECO:0007669"/>
    <property type="project" value="UniProtKB-EC"/>
</dbReference>
<dbReference type="FunFam" id="3.20.20.20:FF:000006">
    <property type="entry name" value="Dihydropteroate synthase"/>
    <property type="match status" value="1"/>
</dbReference>
<keyword evidence="15" id="KW-1185">Reference proteome</keyword>
<dbReference type="InterPro" id="IPR011005">
    <property type="entry name" value="Dihydropteroate_synth-like_sf"/>
</dbReference>
<comment type="cofactor">
    <cofactor evidence="2 12">
        <name>Mg(2+)</name>
        <dbReference type="ChEBI" id="CHEBI:18420"/>
    </cofactor>
</comment>
<evidence type="ECO:0000256" key="4">
    <source>
        <dbReference type="ARBA" id="ARBA00009503"/>
    </source>
</evidence>
<dbReference type="PANTHER" id="PTHR20941:SF1">
    <property type="entry name" value="FOLIC ACID SYNTHESIS PROTEIN FOL1"/>
    <property type="match status" value="1"/>
</dbReference>
<keyword evidence="8 12" id="KW-0479">Metal-binding</keyword>
<accession>A0A7Z1AE32</accession>